<evidence type="ECO:0000256" key="7">
    <source>
        <dbReference type="ARBA" id="ARBA00033135"/>
    </source>
</evidence>
<dbReference type="EMBL" id="JALHLG010000005">
    <property type="protein sequence ID" value="MCJ2186014.1"/>
    <property type="molecule type" value="Genomic_DNA"/>
</dbReference>
<evidence type="ECO:0000256" key="4">
    <source>
        <dbReference type="ARBA" id="ARBA00023015"/>
    </source>
</evidence>
<dbReference type="RefSeq" id="WP_243918194.1">
    <property type="nucleotide sequence ID" value="NZ_JALHLG010000005.1"/>
</dbReference>
<evidence type="ECO:0000256" key="6">
    <source>
        <dbReference type="ARBA" id="ARBA00029628"/>
    </source>
</evidence>
<proteinExistence type="inferred from homology"/>
<accession>A0ABT0BMS3</accession>
<keyword evidence="5" id="KW-0804">Transcription</keyword>
<sequence>MAQFDLHRLANGHGLVLNCQSDLLDHIDSRFVVPLLPVKQAPPPVARLNPVFQVDGADYVMLTQSAGAIRRRDLGPAVASLADRHVEIVDAIDVLLSGV</sequence>
<dbReference type="Proteomes" id="UP001202281">
    <property type="component" value="Unassembled WGS sequence"/>
</dbReference>
<protein>
    <recommendedName>
        <fullName evidence="2">Toxin CcdB</fullName>
    </recommendedName>
    <alternativeName>
        <fullName evidence="7">Cytotoxic protein CcdB</fullName>
    </alternativeName>
    <alternativeName>
        <fullName evidence="6">Protein LetD</fullName>
    </alternativeName>
</protein>
<dbReference type="Gene3D" id="2.30.30.110">
    <property type="match status" value="1"/>
</dbReference>
<gene>
    <name evidence="8" type="ORF">MTR66_04210</name>
</gene>
<comment type="similarity">
    <text evidence="1">Belongs to the CcdB toxin family.</text>
</comment>
<organism evidence="8 9">
    <name type="scientific">Novosphingobium beihaiensis</name>
    <dbReference type="NCBI Taxonomy" id="2930389"/>
    <lineage>
        <taxon>Bacteria</taxon>
        <taxon>Pseudomonadati</taxon>
        <taxon>Pseudomonadota</taxon>
        <taxon>Alphaproteobacteria</taxon>
        <taxon>Sphingomonadales</taxon>
        <taxon>Sphingomonadaceae</taxon>
        <taxon>Novosphingobium</taxon>
    </lineage>
</organism>
<dbReference type="Pfam" id="PF01845">
    <property type="entry name" value="CcdB"/>
    <property type="match status" value="1"/>
</dbReference>
<evidence type="ECO:0000313" key="8">
    <source>
        <dbReference type="EMBL" id="MCJ2186014.1"/>
    </source>
</evidence>
<comment type="caution">
    <text evidence="8">The sequence shown here is derived from an EMBL/GenBank/DDBJ whole genome shotgun (WGS) entry which is preliminary data.</text>
</comment>
<dbReference type="InterPro" id="IPR011067">
    <property type="entry name" value="Plasmid_toxin/cell-grow_inhib"/>
</dbReference>
<evidence type="ECO:0000256" key="5">
    <source>
        <dbReference type="ARBA" id="ARBA00023163"/>
    </source>
</evidence>
<dbReference type="SUPFAM" id="SSF50118">
    <property type="entry name" value="Cell growth inhibitor/plasmid maintenance toxic component"/>
    <property type="match status" value="1"/>
</dbReference>
<name>A0ABT0BMS3_9SPHN</name>
<evidence type="ECO:0000256" key="3">
    <source>
        <dbReference type="ARBA" id="ARBA00022491"/>
    </source>
</evidence>
<keyword evidence="4" id="KW-0805">Transcription regulation</keyword>
<evidence type="ECO:0000256" key="1">
    <source>
        <dbReference type="ARBA" id="ARBA00005230"/>
    </source>
</evidence>
<dbReference type="InterPro" id="IPR002712">
    <property type="entry name" value="CcdB"/>
</dbReference>
<reference evidence="8 9" key="1">
    <citation type="submission" date="2022-04" db="EMBL/GenBank/DDBJ databases">
        <title>Identification of a novel bacterium isolated from mangrove sediments.</title>
        <authorList>
            <person name="Pan X."/>
        </authorList>
    </citation>
    <scope>NUCLEOTIDE SEQUENCE [LARGE SCALE GENOMIC DNA]</scope>
    <source>
        <strain evidence="8 9">B2638</strain>
    </source>
</reference>
<keyword evidence="9" id="KW-1185">Reference proteome</keyword>
<keyword evidence="3" id="KW-0678">Repressor</keyword>
<evidence type="ECO:0000256" key="2">
    <source>
        <dbReference type="ARBA" id="ARBA00015075"/>
    </source>
</evidence>
<evidence type="ECO:0000313" key="9">
    <source>
        <dbReference type="Proteomes" id="UP001202281"/>
    </source>
</evidence>